<sequence length="146" mass="16532">MAKAPKSKGETTTEAGVAAVKKSFRDFNMRKRLEENPTTLYPFVYPGMGDTGYWLKIRSQHSAEYREAEQKAQRQISAMVLAAGGEVDKVDPELIKDISLRAFTKLIAEWNFPDEMTEDNLVEFLTDNPIAYDEINTLAAKDSLFF</sequence>
<reference evidence="1" key="1">
    <citation type="submission" date="2024-05" db="EMBL/GenBank/DDBJ databases">
        <authorList>
            <person name="Ferriol-Gonzalez C."/>
            <person name="Concha-Eloko R."/>
            <person name="Bernabeu-Gimeno M."/>
            <person name="Fernandez-Cuenca F."/>
            <person name="Canada-Garcia J.E."/>
            <person name="Garcia-Cobos S."/>
            <person name="Sanjuan R."/>
            <person name="Domingo-Calap P."/>
        </authorList>
    </citation>
    <scope>NUCLEOTIDE SEQUENCE</scope>
</reference>
<accession>A0AAU8EF64</accession>
<evidence type="ECO:0000313" key="1">
    <source>
        <dbReference type="EMBL" id="XCG96924.1"/>
    </source>
</evidence>
<organism evidence="1">
    <name type="scientific">Klebsiella phage vB_Kpn2-P2</name>
    <dbReference type="NCBI Taxonomy" id="3230849"/>
    <lineage>
        <taxon>Viruses</taxon>
    </lineage>
</organism>
<proteinExistence type="predicted"/>
<protein>
    <submittedName>
        <fullName evidence="1">Tail length tape measure protein</fullName>
    </submittedName>
</protein>
<name>A0AAU8EF64_9VIRU</name>
<dbReference type="EMBL" id="PP848851">
    <property type="protein sequence ID" value="XCG96924.1"/>
    <property type="molecule type" value="Genomic_DNA"/>
</dbReference>
<gene>
    <name evidence="1" type="ORF">vBKpn2P2_76</name>
</gene>